<sequence length="190" mass="21890">MQKKINSKYVSLILGIAFIITTTITLQSTSAQTVLASKYGGDHETSQAVKSKAEVVDKEQLSKELSHEQIVSLTDQFIDTLVQEADEQNRVVNFDTKSALLNEFENISTKEVAAGYVDYYYTEKNEGLYIKPTETPPWFNEHNDYDMIHKDSNTVYIKQENTTDLYGTYTIIFEFKWKADQWYISDISHQ</sequence>
<dbReference type="AlphaFoldDB" id="A0A1I1WEI3"/>
<keyword evidence="2" id="KW-1185">Reference proteome</keyword>
<accession>A0A1I1WEI3</accession>
<organism evidence="1 2">
    <name type="scientific">Lentibacillus persicus</name>
    <dbReference type="NCBI Taxonomy" id="640948"/>
    <lineage>
        <taxon>Bacteria</taxon>
        <taxon>Bacillati</taxon>
        <taxon>Bacillota</taxon>
        <taxon>Bacilli</taxon>
        <taxon>Bacillales</taxon>
        <taxon>Bacillaceae</taxon>
        <taxon>Lentibacillus</taxon>
    </lineage>
</organism>
<reference evidence="2" key="1">
    <citation type="submission" date="2016-10" db="EMBL/GenBank/DDBJ databases">
        <authorList>
            <person name="Varghese N."/>
            <person name="Submissions S."/>
        </authorList>
    </citation>
    <scope>NUCLEOTIDE SEQUENCE [LARGE SCALE GENOMIC DNA]</scope>
    <source>
        <strain evidence="2">DSM 22530</strain>
    </source>
</reference>
<dbReference type="OrthoDB" id="2880030at2"/>
<protein>
    <recommendedName>
        <fullName evidence="3">DUF3993 domain-containing protein</fullName>
    </recommendedName>
</protein>
<proteinExistence type="predicted"/>
<dbReference type="RefSeq" id="WP_090084618.1">
    <property type="nucleotide sequence ID" value="NZ_FOMR01000006.1"/>
</dbReference>
<dbReference type="Proteomes" id="UP000199474">
    <property type="component" value="Unassembled WGS sequence"/>
</dbReference>
<name>A0A1I1WEI3_9BACI</name>
<evidence type="ECO:0000313" key="1">
    <source>
        <dbReference type="EMBL" id="SFD93482.1"/>
    </source>
</evidence>
<dbReference type="EMBL" id="FOMR01000006">
    <property type="protein sequence ID" value="SFD93482.1"/>
    <property type="molecule type" value="Genomic_DNA"/>
</dbReference>
<dbReference type="STRING" id="640948.SAMN05216238_10617"/>
<gene>
    <name evidence="1" type="ORF">SAMN05216238_10617</name>
</gene>
<evidence type="ECO:0000313" key="2">
    <source>
        <dbReference type="Proteomes" id="UP000199474"/>
    </source>
</evidence>
<evidence type="ECO:0008006" key="3">
    <source>
        <dbReference type="Google" id="ProtNLM"/>
    </source>
</evidence>